<keyword evidence="3" id="KW-1185">Reference proteome</keyword>
<evidence type="ECO:0000313" key="2">
    <source>
        <dbReference type="EMBL" id="OLP77238.1"/>
    </source>
</evidence>
<evidence type="ECO:0000313" key="3">
    <source>
        <dbReference type="Proteomes" id="UP000186817"/>
    </source>
</evidence>
<protein>
    <recommendedName>
        <fullName evidence="4">Sushi domain-containing protein</fullName>
    </recommendedName>
</protein>
<organism evidence="2 3">
    <name type="scientific">Symbiodinium microadriaticum</name>
    <name type="common">Dinoflagellate</name>
    <name type="synonym">Zooxanthella microadriatica</name>
    <dbReference type="NCBI Taxonomy" id="2951"/>
    <lineage>
        <taxon>Eukaryota</taxon>
        <taxon>Sar</taxon>
        <taxon>Alveolata</taxon>
        <taxon>Dinophyceae</taxon>
        <taxon>Suessiales</taxon>
        <taxon>Symbiodiniaceae</taxon>
        <taxon>Symbiodinium</taxon>
    </lineage>
</organism>
<evidence type="ECO:0000256" key="1">
    <source>
        <dbReference type="SAM" id="MobiDB-lite"/>
    </source>
</evidence>
<feature type="region of interest" description="Disordered" evidence="1">
    <location>
        <begin position="265"/>
        <end position="289"/>
    </location>
</feature>
<sequence length="694" mass="76088">MLGGPMFTVINETEVYEDGLFCPQDNVDPLKEVEVRQIPTCELFCPSPPPPPGCLPFILLRFGLQSLGTPDGTPVSSMPEERPSRIENLGYIKLHDLLLETENGTEINRDPAYTCAPGWTGTPNHTCSVNSDLETNIAEYTGPAPGTICQLSCREPMRGDVTTASCVERNIDPRRRMEYDLCNMYCPAPEVIPEGATAGNVSNSTIQLPDGANVASIEYRCAPGYAGLAQISCHLQGSYSSATGTVECVTVTSFSGCKLHSTFGGTSEHVPLSGRQRESPRAGPEPRARTALPLSFWEQKVDSTQLVLGELPSCRFPFGCEEPVPLTQGYVKVNESSYECAEGYVGEDQICGLNYTACTGTGPGQMCRVPCLAGYIENTSYVWEEDEMEMEEQMMTNNISMAGYLLSNHFYDCLPDNATEPSCPAGNIDPTKVIEFERIRCEFQVCIDPHPTPLGYTKLPNGTWTCQRGFVGEVVKECHVCNASLALSGLCPSDNTDPTFEFNFTMPHCELTCHSPDPVPEGYVLAESGEWQCAESYSGKAEYHCELMSECWSMASLSGYAPLACDVPTVEFCTHVEIGCNASLPAGQDKQVLLHTDSACAYKAKTRGVLHASVVHGPQEAPGVGRWKVGTQVVDRAWKFIKSRLTLNQNSKVGSTVLISEVRSAQFEYWHRGRDMWERTGELLSWHVSQIMTK</sequence>
<dbReference type="EMBL" id="LSRX01001810">
    <property type="protein sequence ID" value="OLP77238.1"/>
    <property type="molecule type" value="Genomic_DNA"/>
</dbReference>
<dbReference type="OrthoDB" id="431534at2759"/>
<accession>A0A1Q9C2U6</accession>
<name>A0A1Q9C2U6_SYMMI</name>
<dbReference type="Proteomes" id="UP000186817">
    <property type="component" value="Unassembled WGS sequence"/>
</dbReference>
<proteinExistence type="predicted"/>
<gene>
    <name evidence="2" type="ORF">AK812_SmicGene42719</name>
</gene>
<comment type="caution">
    <text evidence="2">The sequence shown here is derived from an EMBL/GenBank/DDBJ whole genome shotgun (WGS) entry which is preliminary data.</text>
</comment>
<evidence type="ECO:0008006" key="4">
    <source>
        <dbReference type="Google" id="ProtNLM"/>
    </source>
</evidence>
<feature type="compositionally biased region" description="Basic and acidic residues" evidence="1">
    <location>
        <begin position="275"/>
        <end position="288"/>
    </location>
</feature>
<reference evidence="2 3" key="1">
    <citation type="submission" date="2016-02" db="EMBL/GenBank/DDBJ databases">
        <title>Genome analysis of coral dinoflagellate symbionts highlights evolutionary adaptations to a symbiotic lifestyle.</title>
        <authorList>
            <person name="Aranda M."/>
            <person name="Li Y."/>
            <person name="Liew Y.J."/>
            <person name="Baumgarten S."/>
            <person name="Simakov O."/>
            <person name="Wilson M."/>
            <person name="Piel J."/>
            <person name="Ashoor H."/>
            <person name="Bougouffa S."/>
            <person name="Bajic V.B."/>
            <person name="Ryu T."/>
            <person name="Ravasi T."/>
            <person name="Bayer T."/>
            <person name="Micklem G."/>
            <person name="Kim H."/>
            <person name="Bhak J."/>
            <person name="Lajeunesse T.C."/>
            <person name="Voolstra C.R."/>
        </authorList>
    </citation>
    <scope>NUCLEOTIDE SEQUENCE [LARGE SCALE GENOMIC DNA]</scope>
    <source>
        <strain evidence="2 3">CCMP2467</strain>
    </source>
</reference>
<dbReference type="AlphaFoldDB" id="A0A1Q9C2U6"/>